<dbReference type="Proteomes" id="UP000272140">
    <property type="component" value="Unassembled WGS sequence"/>
</dbReference>
<dbReference type="RefSeq" id="WP_011694594.1">
    <property type="nucleotide sequence ID" value="NZ_CADETP010000009.1"/>
</dbReference>
<name>A0A427NJP1_9BURK</name>
<dbReference type="AlphaFoldDB" id="A0A427NJP1"/>
<reference evidence="2" key="1">
    <citation type="submission" date="2018-11" db="EMBL/GenBank/DDBJ databases">
        <title>FDA dAtabase for Regulatory Grade micrObial Sequences (FDA-ARGOS): Supporting development and validation of Infectious Disease Dx tests.</title>
        <authorList>
            <person name="Goldberg B."/>
            <person name="Campos J."/>
            <person name="Tallon L."/>
            <person name="Sadzewicz L."/>
            <person name="Zhao X."/>
            <person name="Vavikolanu K."/>
            <person name="Mehta A."/>
            <person name="Aluvathingal J."/>
            <person name="Nadendla S."/>
            <person name="Geyer C."/>
            <person name="Nandy P."/>
            <person name="Yan Y."/>
            <person name="Sichtig H."/>
        </authorList>
    </citation>
    <scope>NUCLEOTIDE SEQUENCE [LARGE SCALE GENOMIC DNA]</scope>
    <source>
        <strain evidence="2">FDAARGOS_544</strain>
    </source>
</reference>
<protein>
    <submittedName>
        <fullName evidence="1">Uncharacterized protein</fullName>
    </submittedName>
</protein>
<accession>A0A427NJP1</accession>
<evidence type="ECO:0000313" key="1">
    <source>
        <dbReference type="EMBL" id="RSC03034.1"/>
    </source>
</evidence>
<comment type="caution">
    <text evidence="1">The sequence shown here is derived from an EMBL/GenBank/DDBJ whole genome shotgun (WGS) entry which is preliminary data.</text>
</comment>
<proteinExistence type="predicted"/>
<evidence type="ECO:0000313" key="2">
    <source>
        <dbReference type="Proteomes" id="UP000272140"/>
    </source>
</evidence>
<organism evidence="1 2">
    <name type="scientific">Burkholderia cenocepacia</name>
    <dbReference type="NCBI Taxonomy" id="95486"/>
    <lineage>
        <taxon>Bacteria</taxon>
        <taxon>Pseudomonadati</taxon>
        <taxon>Pseudomonadota</taxon>
        <taxon>Betaproteobacteria</taxon>
        <taxon>Burkholderiales</taxon>
        <taxon>Burkholderiaceae</taxon>
        <taxon>Burkholderia</taxon>
        <taxon>Burkholderia cepacia complex</taxon>
    </lineage>
</organism>
<gene>
    <name evidence="1" type="ORF">EGT41_27060</name>
</gene>
<dbReference type="EMBL" id="RKIO01000004">
    <property type="protein sequence ID" value="RSC03034.1"/>
    <property type="molecule type" value="Genomic_DNA"/>
</dbReference>
<sequence>MTGRSRAPARVAVVRPSVGDGLASVKPRQREGHLTPIGDAFETGDRVMAFAWLRVILSGTLPTVLHLERRHPKPIDAERPCAPRIPSRSR</sequence>